<sequence>MVTEGIDKQPLRYIVSELVKEKFNCVRFTWATHMFTRYSKRTVLNSLKSFNLTKSIAGIAKNNNFLLRLTLVDAFEAVVDEFGKQGVMVVFDNQVSRPTWCCGYDDGNGFFGDKDFDVEEWLRGLTMIAKRFRGRHNVIGISTRNEIRGPRSNEEDWYKYMEQGIETIHKANPHVLIFASGLGYASDLTFLKKKPLETSFNNKLVYEAHWYPFSWGHGGYWSMEDVNGVCYNETQRVFNQTGFVMNAEKPFPMFMGEFGLVQRAFSRGDERFLACFLAYAAEFDLEWGLWAWQGSYHYRENQIGMEETYGVMDYNWDRVRNPEYQRRMELIKLKLQDPSLKSQVSRIMFHPQSGTCISADGTEGISAGDCKAPSHWVHTRDGDPIRLKGKRLCIKVVSNGWEPMLSEDCSSEQSSWKKLSKTKFHFASVDDKGQQVCLQKESPYTRKIITRNCTLMLEDAEYLKSPLNEPVAQWFKFVETNVL</sequence>
<protein>
    <recommendedName>
        <fullName evidence="5">Glycoside hydrolase family 5 domain-containing protein</fullName>
    </recommendedName>
</protein>
<evidence type="ECO:0000259" key="5">
    <source>
        <dbReference type="Pfam" id="PF00150"/>
    </source>
</evidence>
<evidence type="ECO:0000313" key="6">
    <source>
        <dbReference type="EMBL" id="KDP25367.1"/>
    </source>
</evidence>
<gene>
    <name evidence="6" type="ORF">JCGZ_20523</name>
</gene>
<dbReference type="Pfam" id="PF00150">
    <property type="entry name" value="Cellulase"/>
    <property type="match status" value="1"/>
</dbReference>
<dbReference type="GO" id="GO:0000272">
    <property type="term" value="P:polysaccharide catabolic process"/>
    <property type="evidence" value="ECO:0007669"/>
    <property type="project" value="InterPro"/>
</dbReference>
<keyword evidence="7" id="KW-1185">Reference proteome</keyword>
<dbReference type="EMBL" id="KK914993">
    <property type="protein sequence ID" value="KDP25367.1"/>
    <property type="molecule type" value="Genomic_DNA"/>
</dbReference>
<name>A0A067JNB5_JATCU</name>
<evidence type="ECO:0000256" key="1">
    <source>
        <dbReference type="ARBA" id="ARBA00005641"/>
    </source>
</evidence>
<evidence type="ECO:0000256" key="4">
    <source>
        <dbReference type="RuleBase" id="RU361153"/>
    </source>
</evidence>
<dbReference type="KEGG" id="jcu:105646041"/>
<dbReference type="PANTHER" id="PTHR31263">
    <property type="entry name" value="CELLULASE FAMILY PROTEIN (AFU_ORTHOLOGUE AFUA_5G14560)"/>
    <property type="match status" value="1"/>
</dbReference>
<evidence type="ECO:0000256" key="2">
    <source>
        <dbReference type="ARBA" id="ARBA00022801"/>
    </source>
</evidence>
<dbReference type="InterPro" id="IPR017853">
    <property type="entry name" value="GH"/>
</dbReference>
<dbReference type="InterPro" id="IPR001547">
    <property type="entry name" value="Glyco_hydro_5"/>
</dbReference>
<dbReference type="SUPFAM" id="SSF51445">
    <property type="entry name" value="(Trans)glycosidases"/>
    <property type="match status" value="1"/>
</dbReference>
<dbReference type="AlphaFoldDB" id="A0A067JNB5"/>
<dbReference type="PANTHER" id="PTHR31263:SF0">
    <property type="entry name" value="CELLULASE FAMILY PROTEIN (AFU_ORTHOLOGUE AFUA_5G14560)"/>
    <property type="match status" value="1"/>
</dbReference>
<organism evidence="6 7">
    <name type="scientific">Jatropha curcas</name>
    <name type="common">Barbados nut</name>
    <dbReference type="NCBI Taxonomy" id="180498"/>
    <lineage>
        <taxon>Eukaryota</taxon>
        <taxon>Viridiplantae</taxon>
        <taxon>Streptophyta</taxon>
        <taxon>Embryophyta</taxon>
        <taxon>Tracheophyta</taxon>
        <taxon>Spermatophyta</taxon>
        <taxon>Magnoliopsida</taxon>
        <taxon>eudicotyledons</taxon>
        <taxon>Gunneridae</taxon>
        <taxon>Pentapetalae</taxon>
        <taxon>rosids</taxon>
        <taxon>fabids</taxon>
        <taxon>Malpighiales</taxon>
        <taxon>Euphorbiaceae</taxon>
        <taxon>Crotonoideae</taxon>
        <taxon>Jatropheae</taxon>
        <taxon>Jatropha</taxon>
    </lineage>
</organism>
<keyword evidence="3 4" id="KW-0326">Glycosidase</keyword>
<reference evidence="6 7" key="1">
    <citation type="journal article" date="2014" name="PLoS ONE">
        <title>Global Analysis of Gene Expression Profiles in Physic Nut (Jatropha curcas L.) Seedlings Exposed to Salt Stress.</title>
        <authorList>
            <person name="Zhang L."/>
            <person name="Zhang C."/>
            <person name="Wu P."/>
            <person name="Chen Y."/>
            <person name="Li M."/>
            <person name="Jiang H."/>
            <person name="Wu G."/>
        </authorList>
    </citation>
    <scope>NUCLEOTIDE SEQUENCE [LARGE SCALE GENOMIC DNA]</scope>
    <source>
        <strain evidence="7">cv. GZQX0401</strain>
        <tissue evidence="6">Young leaves</tissue>
    </source>
</reference>
<dbReference type="Gene3D" id="3.20.20.80">
    <property type="entry name" value="Glycosidases"/>
    <property type="match status" value="1"/>
</dbReference>
<dbReference type="STRING" id="180498.A0A067JNB5"/>
<feature type="domain" description="Glycoside hydrolase family 5" evidence="5">
    <location>
        <begin position="15"/>
        <end position="293"/>
    </location>
</feature>
<keyword evidence="2 4" id="KW-0378">Hydrolase</keyword>
<accession>A0A067JNB5</accession>
<dbReference type="GO" id="GO:0004553">
    <property type="term" value="F:hydrolase activity, hydrolyzing O-glycosyl compounds"/>
    <property type="evidence" value="ECO:0007669"/>
    <property type="project" value="InterPro"/>
</dbReference>
<comment type="similarity">
    <text evidence="1 4">Belongs to the glycosyl hydrolase 5 (cellulase A) family.</text>
</comment>
<proteinExistence type="inferred from homology"/>
<dbReference type="Proteomes" id="UP000027138">
    <property type="component" value="Unassembled WGS sequence"/>
</dbReference>
<evidence type="ECO:0000313" key="7">
    <source>
        <dbReference type="Proteomes" id="UP000027138"/>
    </source>
</evidence>
<evidence type="ECO:0000256" key="3">
    <source>
        <dbReference type="ARBA" id="ARBA00023295"/>
    </source>
</evidence>
<dbReference type="OrthoDB" id="442731at2759"/>